<dbReference type="RefSeq" id="WP_344979386.1">
    <property type="nucleotide sequence ID" value="NZ_BAAAVI010000063.1"/>
</dbReference>
<keyword evidence="5" id="KW-1185">Reference proteome</keyword>
<feature type="compositionally biased region" description="Low complexity" evidence="2">
    <location>
        <begin position="685"/>
        <end position="702"/>
    </location>
</feature>
<reference evidence="4 5" key="1">
    <citation type="journal article" date="2019" name="Int. J. Syst. Evol. Microbiol.">
        <title>The Global Catalogue of Microorganisms (GCM) 10K type strain sequencing project: providing services to taxonomists for standard genome sequencing and annotation.</title>
        <authorList>
            <consortium name="The Broad Institute Genomics Platform"/>
            <consortium name="The Broad Institute Genome Sequencing Center for Infectious Disease"/>
            <person name="Wu L."/>
            <person name="Ma J."/>
        </authorList>
    </citation>
    <scope>NUCLEOTIDE SEQUENCE [LARGE SCALE GENOMIC DNA]</scope>
    <source>
        <strain evidence="4 5">JCM 6242</strain>
    </source>
</reference>
<dbReference type="InterPro" id="IPR025410">
    <property type="entry name" value="Lant_dehyd"/>
</dbReference>
<dbReference type="NCBIfam" id="TIGR03897">
    <property type="entry name" value="lanti_2_LanM"/>
    <property type="match status" value="1"/>
</dbReference>
<dbReference type="Pfam" id="PF05147">
    <property type="entry name" value="LANC_like"/>
    <property type="match status" value="1"/>
</dbReference>
<organism evidence="4 5">
    <name type="scientific">Streptosporangium fragile</name>
    <dbReference type="NCBI Taxonomy" id="46186"/>
    <lineage>
        <taxon>Bacteria</taxon>
        <taxon>Bacillati</taxon>
        <taxon>Actinomycetota</taxon>
        <taxon>Actinomycetes</taxon>
        <taxon>Streptosporangiales</taxon>
        <taxon>Streptosporangiaceae</taxon>
        <taxon>Streptosporangium</taxon>
    </lineage>
</organism>
<evidence type="ECO:0000259" key="3">
    <source>
        <dbReference type="Pfam" id="PF13575"/>
    </source>
</evidence>
<dbReference type="SMART" id="SM01260">
    <property type="entry name" value="LANC_like"/>
    <property type="match status" value="1"/>
</dbReference>
<feature type="region of interest" description="Disordered" evidence="2">
    <location>
        <begin position="680"/>
        <end position="702"/>
    </location>
</feature>
<dbReference type="InterPro" id="IPR012341">
    <property type="entry name" value="6hp_glycosidase-like_sf"/>
</dbReference>
<dbReference type="SUPFAM" id="SSF158745">
    <property type="entry name" value="LanC-like"/>
    <property type="match status" value="1"/>
</dbReference>
<proteinExistence type="predicted"/>
<dbReference type="InterPro" id="IPR017146">
    <property type="entry name" value="Lanti_2_LanM"/>
</dbReference>
<keyword evidence="1" id="KW-0175">Coiled coil</keyword>
<comment type="caution">
    <text evidence="4">The sequence shown here is derived from an EMBL/GenBank/DDBJ whole genome shotgun (WGS) entry which is preliminary data.</text>
</comment>
<dbReference type="PRINTS" id="PR01950">
    <property type="entry name" value="LANCSUPER"/>
</dbReference>
<gene>
    <name evidence="4" type="ORF">GCM10010517_64270</name>
</gene>
<evidence type="ECO:0000313" key="5">
    <source>
        <dbReference type="Proteomes" id="UP001500831"/>
    </source>
</evidence>
<dbReference type="EMBL" id="BAAAVI010000063">
    <property type="protein sequence ID" value="GAA2898862.1"/>
    <property type="molecule type" value="Genomic_DNA"/>
</dbReference>
<dbReference type="Pfam" id="PF13575">
    <property type="entry name" value="DUF4135"/>
    <property type="match status" value="1"/>
</dbReference>
<dbReference type="InterPro" id="IPR007822">
    <property type="entry name" value="LANC-like"/>
</dbReference>
<dbReference type="CDD" id="cd04792">
    <property type="entry name" value="LanM-like"/>
    <property type="match status" value="1"/>
</dbReference>
<name>A0ABN3W8H7_9ACTN</name>
<evidence type="ECO:0000256" key="2">
    <source>
        <dbReference type="SAM" id="MobiDB-lite"/>
    </source>
</evidence>
<sequence>MLHAGPVDAQSPASAVLSHDGTAALASGWWAAGLTLAERLRLSGQPARPREDERLERAQRRLERWRNSHGLAENDRFAALLAERGLDADGLRALLAEDPRDLADRAAETVTRPDWAATVEAVLRTMPAAEQVPPPDGELTWQAGFAAVVAPFVRFTVDRFAAAVRADGLDDLIDLPALGHRLANQLGGHLTELVSRTLVLELNVLRVTGRLHGDTPQERFRSFVEHFSTRDGLTALMAEYVVLARLIAQVCDRAAETHRELLARLAEDRAELVASVFGGEDPGRLVEVNMGGNVGDAHQGGRSVGLLRFADGRRLVYKPRPLSIHTHANDMVRWLDERLPGYDLRTLAVVDRDRYGWVEFAAYDPEADIHGIRRFYRRQGALMALLYALDGVDFHYENLIAGGDQPILIDLEAIFHPEVPRPSGVDWVDEDPAGVALAGSVSRIGLLPVVVWSDDGEALDMGGVGADAGQTMPFKVVDWARAGTDEMRLVRRQAAFPGSQNRLSVDGRMVNPAHFADELITGFRAAYEAIAADRAGLVEPGGLLERFADDEIRVVMRATRIYGTLLVESTHPDVLRDALDRDQVFDLLWVLAENDPVRRRLVGLEQEEMWGGDIPMFTTRPATRDVWNGRGVRIPGVLDRESLTHVIGKIGAMGERDLARQEWIIKASMATRPDQAAVVAGHDGSQATPAPPASAGAPVSASAPDPERVVAAVRKIADRLVDTALTGGSRVNWLGMELLQETKWVVNPLRMDLYNGIPGVALFLARAASITGEERYADTARRSLAPLPRILDALETAPPGGPTACGPFHGYGGLAYALTYLARDLDDPGLLDMIEPLLASATASIPQDETLDVVGGAAGAVGVLLAVHEATGLPLARQAVDACADRLVETARPQPQGVAWKVGIPALRPLTGFSHGAAGIGWALARAAAVSGDAGARARYAETARAAFAYERGLFDARIGNWPDYRDLPGAPSGDDEAPAHMQAWCHGSPGIGLARADLLRRGTADDHASWAGELAADLDLALGSFTATRPTQLGHSLCHGELGNLELLTTAIAAGRTDLTRERDLRLGLVLDQLVAGPRCGTPAGVPTPGLMSGLAGIGYGLLRHAFPERVPSVLLLEPPRG</sequence>
<feature type="domain" description="Lantibiotic biosynthesis protein dehydration" evidence="3">
    <location>
        <begin position="240"/>
        <end position="620"/>
    </location>
</feature>
<dbReference type="PIRSF" id="PIRSF037228">
    <property type="entry name" value="Lant_mod_RumM"/>
    <property type="match status" value="1"/>
</dbReference>
<dbReference type="Gene3D" id="1.50.10.10">
    <property type="match status" value="1"/>
</dbReference>
<evidence type="ECO:0000313" key="4">
    <source>
        <dbReference type="EMBL" id="GAA2898862.1"/>
    </source>
</evidence>
<evidence type="ECO:0000256" key="1">
    <source>
        <dbReference type="SAM" id="Coils"/>
    </source>
</evidence>
<protein>
    <recommendedName>
        <fullName evidence="3">Lantibiotic biosynthesis protein dehydration domain-containing protein</fullName>
    </recommendedName>
</protein>
<dbReference type="Proteomes" id="UP001500831">
    <property type="component" value="Unassembled WGS sequence"/>
</dbReference>
<accession>A0ABN3W8H7</accession>
<feature type="coiled-coil region" evidence="1">
    <location>
        <begin position="48"/>
        <end position="75"/>
    </location>
</feature>